<evidence type="ECO:0000313" key="1">
    <source>
        <dbReference type="EMBL" id="KAH9785222.1"/>
    </source>
</evidence>
<organism evidence="1 2">
    <name type="scientific">Citrus sinensis</name>
    <name type="common">Sweet orange</name>
    <name type="synonym">Citrus aurantium var. sinensis</name>
    <dbReference type="NCBI Taxonomy" id="2711"/>
    <lineage>
        <taxon>Eukaryota</taxon>
        <taxon>Viridiplantae</taxon>
        <taxon>Streptophyta</taxon>
        <taxon>Embryophyta</taxon>
        <taxon>Tracheophyta</taxon>
        <taxon>Spermatophyta</taxon>
        <taxon>Magnoliopsida</taxon>
        <taxon>eudicotyledons</taxon>
        <taxon>Gunneridae</taxon>
        <taxon>Pentapetalae</taxon>
        <taxon>rosids</taxon>
        <taxon>malvids</taxon>
        <taxon>Sapindales</taxon>
        <taxon>Rutaceae</taxon>
        <taxon>Aurantioideae</taxon>
        <taxon>Citrus</taxon>
    </lineage>
</organism>
<keyword evidence="1" id="KW-0418">Kinase</keyword>
<sequence>MRAFIHRTLHFLILSYVFVQISAQKEAEALLNWKSSLVSSSLPSWTAINSSGGPCNWNGIQCNEVGSISEINLANSGLDGTLDRFDFSAFPNLTALNLNMNNLVGSIPAGIGNATKLILLDLSSNNLTNPIPPEIGYHSELRVLLLYNNSLTGQIPHQLSNLQNAWLLRIGANYLEDPDPVKFKGMASLTDLWLDYNLLEKFPSFIAECSKLMFLDLSDNLIMGHIPIEQLTHLENLEYLNLTKNSFEGEIPREIKTFPKLRHLKLGQNKLTGTIPDEIGLLSNLEILEFHENLFHGLIPSSLGNLRRLQHLNLKSAGSLPLSLASLRQISELGISNNQLSGEIHPYLLSNWSEIISLQLQMNDLSGKLPPEIGLLPKLEYMYLFDNKFSGPIPQQIGNLTNLFDLQLANNFFNGSIPSTIGNLSSLVKLSLSSNQLTGTLPPEIGNVKMLEELDLSSNNLRGTLPMSITNLQSLTLLYVSFNNFSGSIPADFGPRFLRNVSFSYNNFSGKLPPGICRGGNLIYLTANVNKLVGPIPESLWNCTGLTRVRLEQNRLDGDITNALGIYPDLQYIDLGDNQLSGVLTSNWGKCTNLSNFRISGNRIKGGIPAELGNLTYLQNLDIFDNQLTGKIPAQLFRSSFLIRLNLRRNQLSDKIPAEIGKLSRLQYLDLSENNLDGPIPDKLGDCEALIFLKLSKNRLNGTMPEQLGNLIALQSVLDLSQNTITGEISPQLGKLIKLEVLNLSHNQLSGPIPSTLEDLVSLQDVDVSYNNLEGPLPNTRAFLQASVEEVAGNPGLCGEKAKGLTPCSRDTSSKKQNGNNKRKLVIAIVIPVAASTILLILFGMFLFHRYSRAREDKKDNYLGRKSSFSVWNYTKRIDFKDIVTATDNFDYKFCIGRGGQGSVYKAKLLTGDIFAIKRLHTPDENELSEEYQMKSFESEMHALTEIRHRNIVKMYGISYFDGDLFFVYEFIERGSLAKSLLDNMDAEILSWDIRLKIVKGVANALSYLHHDSTPTIVHRDISRNNILLDMDFEPKISDFGTARLLKAGEYDTTAIVGSYGYIAPELASSTKVTAKCDVYSFGVVALEVLMGKHPQELLLSLQSGEYNLLLANIFDKRLTPPSGHIMQDLVLAATLALICISENPMSRPTMRQVSSELLTGARLPLSIPLHLLTLQNLMDMFSHVGSQQATRP</sequence>
<reference evidence="2" key="1">
    <citation type="journal article" date="2023" name="Hortic. Res.">
        <title>A chromosome-level phased genome enabling allele-level studies in sweet orange: a case study on citrus Huanglongbing tolerance.</title>
        <authorList>
            <person name="Wu B."/>
            <person name="Yu Q."/>
            <person name="Deng Z."/>
            <person name="Duan Y."/>
            <person name="Luo F."/>
            <person name="Gmitter F. Jr."/>
        </authorList>
    </citation>
    <scope>NUCLEOTIDE SEQUENCE [LARGE SCALE GENOMIC DNA]</scope>
    <source>
        <strain evidence="2">cv. Valencia</strain>
    </source>
</reference>
<keyword evidence="1" id="KW-0808">Transferase</keyword>
<keyword evidence="2" id="KW-1185">Reference proteome</keyword>
<comment type="caution">
    <text evidence="1">The sequence shown here is derived from an EMBL/GenBank/DDBJ whole genome shotgun (WGS) entry which is preliminary data.</text>
</comment>
<gene>
    <name evidence="1" type="ORF">KPL71_009892</name>
</gene>
<name>A0ACB8MH58_CITSI</name>
<dbReference type="Proteomes" id="UP000829398">
    <property type="component" value="Chromosome 3"/>
</dbReference>
<evidence type="ECO:0000313" key="2">
    <source>
        <dbReference type="Proteomes" id="UP000829398"/>
    </source>
</evidence>
<protein>
    <submittedName>
        <fullName evidence="1">Protein kinase domain-containing protein</fullName>
    </submittedName>
</protein>
<accession>A0ACB8MH58</accession>
<proteinExistence type="predicted"/>
<dbReference type="EMBL" id="CM039172">
    <property type="protein sequence ID" value="KAH9785222.1"/>
    <property type="molecule type" value="Genomic_DNA"/>
</dbReference>